<organism evidence="1 2">
    <name type="scientific">Aspergillus terreus</name>
    <dbReference type="NCBI Taxonomy" id="33178"/>
    <lineage>
        <taxon>Eukaryota</taxon>
        <taxon>Fungi</taxon>
        <taxon>Dikarya</taxon>
        <taxon>Ascomycota</taxon>
        <taxon>Pezizomycotina</taxon>
        <taxon>Eurotiomycetes</taxon>
        <taxon>Eurotiomycetidae</taxon>
        <taxon>Eurotiales</taxon>
        <taxon>Aspergillaceae</taxon>
        <taxon>Aspergillus</taxon>
        <taxon>Aspergillus subgen. Circumdati</taxon>
    </lineage>
</organism>
<dbReference type="EMBL" id="BLJY01000007">
    <property type="protein sequence ID" value="GFF17981.1"/>
    <property type="molecule type" value="Genomic_DNA"/>
</dbReference>
<dbReference type="VEuPathDB" id="FungiDB:ATEG_06142"/>
<name>A0A5M3Z570_ASPTE</name>
<protein>
    <submittedName>
        <fullName evidence="1">Uncharacterized protein</fullName>
    </submittedName>
</protein>
<accession>A0A5M3Z570</accession>
<sequence>MQYPLISVFILPALSHAFSLNTTTSHWNYTTSSLATTTSSKCKEAYSAEIDCNEYLVQLVNAGEQRYFLDSMEPANFTQTCTPTCQSSLSKYIANVKESCTQPGDAAVKSLGFLGKEGEENVPVQTIGSLFQYTLMQSCAKDEDGQFCYIQQSSVLPADFDCDWVCALAYYWNSHQYPYGLWTVGDPSVLDIDRDTHRRVKVGNDMLFMGSAGDTSVDDGWKNIQKCGYGNSTTAPFDIGIKGVGNGTMSASTTTAAAAQPTETESAGSKVVMTMQFVGLVVLSAFVLVR</sequence>
<reference evidence="1 2" key="1">
    <citation type="submission" date="2020-01" db="EMBL/GenBank/DDBJ databases">
        <title>Aspergillus terreus IFO 6365 whole genome shotgun sequence.</title>
        <authorList>
            <person name="Kanamasa S."/>
            <person name="Takahashi H."/>
        </authorList>
    </citation>
    <scope>NUCLEOTIDE SEQUENCE [LARGE SCALE GENOMIC DNA]</scope>
    <source>
        <strain evidence="1 2">IFO 6365</strain>
    </source>
</reference>
<gene>
    <name evidence="1" type="ORF">ATEIFO6365_0007053000</name>
</gene>
<dbReference type="AlphaFoldDB" id="A0A5M3Z570"/>
<evidence type="ECO:0000313" key="1">
    <source>
        <dbReference type="EMBL" id="GFF17981.1"/>
    </source>
</evidence>
<dbReference type="OrthoDB" id="5985073at2759"/>
<comment type="caution">
    <text evidence="1">The sequence shown here is derived from an EMBL/GenBank/DDBJ whole genome shotgun (WGS) entry which is preliminary data.</text>
</comment>
<proteinExistence type="predicted"/>
<evidence type="ECO:0000313" key="2">
    <source>
        <dbReference type="Proteomes" id="UP000452235"/>
    </source>
</evidence>
<dbReference type="Proteomes" id="UP000452235">
    <property type="component" value="Unassembled WGS sequence"/>
</dbReference>
<keyword evidence="2" id="KW-1185">Reference proteome</keyword>